<reference evidence="2" key="1">
    <citation type="journal article" date="2015" name="Nature">
        <title>Complex archaea that bridge the gap between prokaryotes and eukaryotes.</title>
        <authorList>
            <person name="Spang A."/>
            <person name="Saw J.H."/>
            <person name="Jorgensen S.L."/>
            <person name="Zaremba-Niedzwiedzka K."/>
            <person name="Martijn J."/>
            <person name="Lind A.E."/>
            <person name="van Eijk R."/>
            <person name="Schleper C."/>
            <person name="Guy L."/>
            <person name="Ettema T.J."/>
        </authorList>
    </citation>
    <scope>NUCLEOTIDE SEQUENCE</scope>
</reference>
<comment type="caution">
    <text evidence="2">The sequence shown here is derived from an EMBL/GenBank/DDBJ whole genome shotgun (WGS) entry which is preliminary data.</text>
</comment>
<dbReference type="GO" id="GO:0016829">
    <property type="term" value="F:lyase activity"/>
    <property type="evidence" value="ECO:0007669"/>
    <property type="project" value="UniProtKB-KW"/>
</dbReference>
<dbReference type="SUPFAM" id="SSF52096">
    <property type="entry name" value="ClpP/crotonase"/>
    <property type="match status" value="1"/>
</dbReference>
<dbReference type="GO" id="GO:0006635">
    <property type="term" value="P:fatty acid beta-oxidation"/>
    <property type="evidence" value="ECO:0007669"/>
    <property type="project" value="TreeGrafter"/>
</dbReference>
<proteinExistence type="predicted"/>
<dbReference type="InterPro" id="IPR014748">
    <property type="entry name" value="Enoyl-CoA_hydra_C"/>
</dbReference>
<protein>
    <recommendedName>
        <fullName evidence="3">Enoyl-CoA hydratase</fullName>
    </recommendedName>
</protein>
<keyword evidence="1" id="KW-0456">Lyase</keyword>
<accession>A0A0F9ASK0</accession>
<evidence type="ECO:0008006" key="3">
    <source>
        <dbReference type="Google" id="ProtNLM"/>
    </source>
</evidence>
<dbReference type="InterPro" id="IPR001753">
    <property type="entry name" value="Enoyl-CoA_hydra/iso"/>
</dbReference>
<organism evidence="2">
    <name type="scientific">marine sediment metagenome</name>
    <dbReference type="NCBI Taxonomy" id="412755"/>
    <lineage>
        <taxon>unclassified sequences</taxon>
        <taxon>metagenomes</taxon>
        <taxon>ecological metagenomes</taxon>
    </lineage>
</organism>
<sequence>MAFVIFEKDDNILRVSLNRKSVFNAVNTQVLRELESGIKEHSGDSSIKALMLFGQGGCFASGADIKELTGLDEEGIRKFHRLREKTFSLLEKFPSPTFAAIEKYALGTGLELALCCDFRIAGDNAQLGVPSSKLGIVESYEYITRLVRAVGPSQAKKLIMTGERIDAETAFKIGLIEEITPPDALFERAESLLANIVSNSGMAMRLSKKAVEVCMKDPNLFYVSDTAGLMVASLKAEDFKEGTKAFLEKRKAKFK</sequence>
<evidence type="ECO:0000313" key="2">
    <source>
        <dbReference type="EMBL" id="KKL12425.1"/>
    </source>
</evidence>
<dbReference type="AlphaFoldDB" id="A0A0F9ASK0"/>
<dbReference type="CDD" id="cd06558">
    <property type="entry name" value="crotonase-like"/>
    <property type="match status" value="1"/>
</dbReference>
<name>A0A0F9ASK0_9ZZZZ</name>
<dbReference type="PANTHER" id="PTHR11941">
    <property type="entry name" value="ENOYL-COA HYDRATASE-RELATED"/>
    <property type="match status" value="1"/>
</dbReference>
<dbReference type="Gene3D" id="3.90.226.10">
    <property type="entry name" value="2-enoyl-CoA Hydratase, Chain A, domain 1"/>
    <property type="match status" value="1"/>
</dbReference>
<dbReference type="PANTHER" id="PTHR11941:SF54">
    <property type="entry name" value="ENOYL-COA HYDRATASE, MITOCHONDRIAL"/>
    <property type="match status" value="1"/>
</dbReference>
<dbReference type="Pfam" id="PF00378">
    <property type="entry name" value="ECH_1"/>
    <property type="match status" value="1"/>
</dbReference>
<dbReference type="EMBL" id="LAZR01041262">
    <property type="protein sequence ID" value="KKL12425.1"/>
    <property type="molecule type" value="Genomic_DNA"/>
</dbReference>
<gene>
    <name evidence="2" type="ORF">LCGC14_2535890</name>
</gene>
<dbReference type="Gene3D" id="1.10.12.10">
    <property type="entry name" value="Lyase 2-enoyl-coa Hydratase, Chain A, domain 2"/>
    <property type="match status" value="1"/>
</dbReference>
<dbReference type="InterPro" id="IPR029045">
    <property type="entry name" value="ClpP/crotonase-like_dom_sf"/>
</dbReference>
<evidence type="ECO:0000256" key="1">
    <source>
        <dbReference type="ARBA" id="ARBA00023239"/>
    </source>
</evidence>